<evidence type="ECO:0000313" key="1">
    <source>
        <dbReference type="EMBL" id="HDD43906.1"/>
    </source>
</evidence>
<organism evidence="1">
    <name type="scientific">Desulfofervidus auxilii</name>
    <dbReference type="NCBI Taxonomy" id="1621989"/>
    <lineage>
        <taxon>Bacteria</taxon>
        <taxon>Pseudomonadati</taxon>
        <taxon>Thermodesulfobacteriota</taxon>
        <taxon>Candidatus Desulfofervidia</taxon>
        <taxon>Candidatus Desulfofervidales</taxon>
        <taxon>Candidatus Desulfofervidaceae</taxon>
        <taxon>Candidatus Desulfofervidus</taxon>
    </lineage>
</organism>
<comment type="caution">
    <text evidence="1">The sequence shown here is derived from an EMBL/GenBank/DDBJ whole genome shotgun (WGS) entry which is preliminary data.</text>
</comment>
<sequence>MKRLNKHSSKKTIKIQLYLEIYEQLKEYSKKTNKSISLIINECLNPLKIQRLSKRYNLPGFIIVNIILETLYDLKKQNFKEFQTFIDIFKNNICKKFVK</sequence>
<dbReference type="Proteomes" id="UP000886289">
    <property type="component" value="Unassembled WGS sequence"/>
</dbReference>
<gene>
    <name evidence="1" type="ORF">ENG63_03475</name>
</gene>
<evidence type="ECO:0008006" key="2">
    <source>
        <dbReference type="Google" id="ProtNLM"/>
    </source>
</evidence>
<name>A0A7C0Y2D3_DESA2</name>
<accession>A0A7C0Y2D3</accession>
<dbReference type="AlphaFoldDB" id="A0A7C0Y2D3"/>
<protein>
    <recommendedName>
        <fullName evidence="2">Ribbon-helix-helix domain-containing protein</fullName>
    </recommendedName>
</protein>
<reference evidence="1" key="1">
    <citation type="journal article" date="2020" name="mSystems">
        <title>Genome- and Community-Level Interaction Insights into Carbon Utilization and Element Cycling Functions of Hydrothermarchaeota in Hydrothermal Sediment.</title>
        <authorList>
            <person name="Zhou Z."/>
            <person name="Liu Y."/>
            <person name="Xu W."/>
            <person name="Pan J."/>
            <person name="Luo Z.H."/>
            <person name="Li M."/>
        </authorList>
    </citation>
    <scope>NUCLEOTIDE SEQUENCE [LARGE SCALE GENOMIC DNA]</scope>
    <source>
        <strain evidence="1">HyVt-233</strain>
    </source>
</reference>
<dbReference type="EMBL" id="DRBS01000136">
    <property type="protein sequence ID" value="HDD43906.1"/>
    <property type="molecule type" value="Genomic_DNA"/>
</dbReference>
<proteinExistence type="predicted"/>